<dbReference type="Proteomes" id="UP000823821">
    <property type="component" value="Unassembled WGS sequence"/>
</dbReference>
<dbReference type="GO" id="GO:0046417">
    <property type="term" value="P:chorismate metabolic process"/>
    <property type="evidence" value="ECO:0007669"/>
    <property type="project" value="InterPro"/>
</dbReference>
<accession>A0A9D2HLX5</accession>
<dbReference type="InterPro" id="IPR036968">
    <property type="entry name" value="Enolpyruvate_Tfrase_sf"/>
</dbReference>
<sequence length="562" mass="61123">MSEHASDNRPRKSLRESVCEIDRDILRLLLRRHNLLRRMHTAKGHLDPAEEKFLREAWEAAASRVSRDPRLSSRLFSLMQEVEFLPRPEDEPADKRPAFNLAPVAAPVKLDMRAPLACREARAWLYLAAASGKALRLEPCLMNDPLVDCVKMLNQLGASLTRENDGVSALPAAPLAAPDKVVHVGGSAWNFYLALGHYLGRPSRAKFVGDADLRLADFSVARHFVGQMGARLVQAVPKSDGLPVRLECSGVLPDSIRLPADAPVELAEGILLAAPFYSTPLRLNLADMPERETVYARSLALLEQAGARVRREGDVICVTPGLAALPERPRLPQEAELSLPLLGLALSLGGQVRLRGLWPETPAARAGWECLRRLGGDVRRNDGEACVDLEMAAPLAALPEDFALPGQFPADWLPLPLALLAQVALRSGSVSLPSSLLAVADGAWRADCESFCAALHLRLEDGALRRLSEEEDSAPQGRGWNAPTPVWALALALAACARGKRQVRLGNPGIITALYPAFWALYNALPAPKMEREPAPVAPAAPRRRRIITSALAEIPDLPDED</sequence>
<proteinExistence type="predicted"/>
<dbReference type="InterPro" id="IPR013792">
    <property type="entry name" value="RNA3'P_cycl/enolpyr_Trfase_a/b"/>
</dbReference>
<organism evidence="1 2">
    <name type="scientific">Candidatus Desulfovibrio intestinavium</name>
    <dbReference type="NCBI Taxonomy" id="2838534"/>
    <lineage>
        <taxon>Bacteria</taxon>
        <taxon>Pseudomonadati</taxon>
        <taxon>Thermodesulfobacteriota</taxon>
        <taxon>Desulfovibrionia</taxon>
        <taxon>Desulfovibrionales</taxon>
        <taxon>Desulfovibrionaceae</taxon>
        <taxon>Desulfovibrio</taxon>
    </lineage>
</organism>
<reference evidence="1" key="1">
    <citation type="journal article" date="2021" name="PeerJ">
        <title>Extensive microbial diversity within the chicken gut microbiome revealed by metagenomics and culture.</title>
        <authorList>
            <person name="Gilroy R."/>
            <person name="Ravi A."/>
            <person name="Getino M."/>
            <person name="Pursley I."/>
            <person name="Horton D.L."/>
            <person name="Alikhan N.F."/>
            <person name="Baker D."/>
            <person name="Gharbi K."/>
            <person name="Hall N."/>
            <person name="Watson M."/>
            <person name="Adriaenssens E.M."/>
            <person name="Foster-Nyarko E."/>
            <person name="Jarju S."/>
            <person name="Secka A."/>
            <person name="Antonio M."/>
            <person name="Oren A."/>
            <person name="Chaudhuri R.R."/>
            <person name="La Ragione R."/>
            <person name="Hildebrand F."/>
            <person name="Pallen M.J."/>
        </authorList>
    </citation>
    <scope>NUCLEOTIDE SEQUENCE</scope>
    <source>
        <strain evidence="1">5032</strain>
    </source>
</reference>
<name>A0A9D2HLX5_9BACT</name>
<comment type="caution">
    <text evidence="1">The sequence shown here is derived from an EMBL/GenBank/DDBJ whole genome shotgun (WGS) entry which is preliminary data.</text>
</comment>
<evidence type="ECO:0000313" key="1">
    <source>
        <dbReference type="EMBL" id="HJA78139.1"/>
    </source>
</evidence>
<dbReference type="EMBL" id="DWZD01000007">
    <property type="protein sequence ID" value="HJA78139.1"/>
    <property type="molecule type" value="Genomic_DNA"/>
</dbReference>
<gene>
    <name evidence="1" type="ORF">H9784_01005</name>
</gene>
<reference evidence="1" key="2">
    <citation type="submission" date="2021-04" db="EMBL/GenBank/DDBJ databases">
        <authorList>
            <person name="Gilroy R."/>
        </authorList>
    </citation>
    <scope>NUCLEOTIDE SEQUENCE</scope>
    <source>
        <strain evidence="1">5032</strain>
    </source>
</reference>
<dbReference type="SUPFAM" id="SSF55205">
    <property type="entry name" value="EPT/RTPC-like"/>
    <property type="match status" value="1"/>
</dbReference>
<protein>
    <submittedName>
        <fullName evidence="1">3-phosphoshikimate 1-carboxyvinyltransferase</fullName>
    </submittedName>
</protein>
<dbReference type="AlphaFoldDB" id="A0A9D2HLX5"/>
<dbReference type="GO" id="GO:0016765">
    <property type="term" value="F:transferase activity, transferring alkyl or aryl (other than methyl) groups"/>
    <property type="evidence" value="ECO:0007669"/>
    <property type="project" value="InterPro"/>
</dbReference>
<dbReference type="SUPFAM" id="SSF48600">
    <property type="entry name" value="Chorismate mutase II"/>
    <property type="match status" value="1"/>
</dbReference>
<evidence type="ECO:0000313" key="2">
    <source>
        <dbReference type="Proteomes" id="UP000823821"/>
    </source>
</evidence>
<dbReference type="InterPro" id="IPR036263">
    <property type="entry name" value="Chorismate_II_sf"/>
</dbReference>
<dbReference type="Gene3D" id="3.65.10.10">
    <property type="entry name" value="Enolpyruvate transferase domain"/>
    <property type="match status" value="2"/>
</dbReference>